<sequence>MNTPADVAAWAAAAPLSASDVDCATTVMLKILDGKCKMAEREKHIMAWLYDALLGRPGQRFGQAEHALIAQARAGMDEALRQTVYERRVLAETTLSRPVMKTFKAMIRAQGLFAGEAGENSDEEN</sequence>
<dbReference type="RefSeq" id="WP_110391601.1">
    <property type="nucleotide sequence ID" value="NZ_QJKI01000020.1"/>
</dbReference>
<dbReference type="OrthoDB" id="7862241at2"/>
<protein>
    <submittedName>
        <fullName evidence="1">Uncharacterized protein</fullName>
    </submittedName>
</protein>
<evidence type="ECO:0000313" key="1">
    <source>
        <dbReference type="EMBL" id="PXX76996.1"/>
    </source>
</evidence>
<reference evidence="1 2" key="1">
    <citation type="submission" date="2018-05" db="EMBL/GenBank/DDBJ databases">
        <title>Genomic Encyclopedia of Type Strains, Phase IV (KMG-IV): sequencing the most valuable type-strain genomes for metagenomic binning, comparative biology and taxonomic classification.</title>
        <authorList>
            <person name="Goeker M."/>
        </authorList>
    </citation>
    <scope>NUCLEOTIDE SEQUENCE [LARGE SCALE GENOMIC DNA]</scope>
    <source>
        <strain evidence="1 2">DSM 29661</strain>
    </source>
</reference>
<name>A0A318KMR0_9NEIS</name>
<accession>A0A318KMR0</accession>
<comment type="caution">
    <text evidence="1">The sequence shown here is derived from an EMBL/GenBank/DDBJ whole genome shotgun (WGS) entry which is preliminary data.</text>
</comment>
<dbReference type="Proteomes" id="UP000247555">
    <property type="component" value="Unassembled WGS sequence"/>
</dbReference>
<evidence type="ECO:0000313" key="2">
    <source>
        <dbReference type="Proteomes" id="UP000247555"/>
    </source>
</evidence>
<keyword evidence="2" id="KW-1185">Reference proteome</keyword>
<dbReference type="EMBL" id="QJKI01000020">
    <property type="protein sequence ID" value="PXX76996.1"/>
    <property type="molecule type" value="Genomic_DNA"/>
</dbReference>
<proteinExistence type="predicted"/>
<dbReference type="AlphaFoldDB" id="A0A318KMR0"/>
<gene>
    <name evidence="1" type="ORF">DFR34_12056</name>
</gene>
<organism evidence="1 2">
    <name type="scientific">Rivihabitans pingtungensis</name>
    <dbReference type="NCBI Taxonomy" id="1054498"/>
    <lineage>
        <taxon>Bacteria</taxon>
        <taxon>Pseudomonadati</taxon>
        <taxon>Pseudomonadota</taxon>
        <taxon>Betaproteobacteria</taxon>
        <taxon>Neisseriales</taxon>
        <taxon>Aquaspirillaceae</taxon>
        <taxon>Rivihabitans</taxon>
    </lineage>
</organism>